<evidence type="ECO:0000259" key="13">
    <source>
        <dbReference type="SMART" id="SM01124"/>
    </source>
</evidence>
<keyword evidence="8" id="KW-0378">Hydrolase</keyword>
<sequence length="448" mass="51685">MINCDQTLSISNGKMKVAIEGCCHNQLEEIYKTLEHIENGENIKIDLLLICGDFETIRNTEDFNSMSVPAKYRTLGSFYKYYTGECKVPYPTLFVGGNHEVMSYLWELYYGGWVCENIYFLGYAGVVNFGGLRIGGLSGIYNDRHYDLGHHETLPYNTSTVRSAYHMRKYDAFKLAQIKQPLDIFLSHDWPRKITNFGKLDDLLHIKPYLRQDIESGKLGSAACEELLFKLKPRYWFAAHHHVKFPAIVYHDERTSSIYQSEEMNSKTIKNPDEINIDIDEDLENPDEINIDSTTSQPHISEDERRDQIPCTKFLALDKCLPGREFLQILDFPEANGQLEFSYDEEWLAITKATHEFLNLSFNAVSLPRESVIQSKIDPELRWIRENISQKAVGLVIPHNFQPTAPAYGEQQTFILQKPFKNPQTEAFTRLLNMSNKINPDGQSRPQE</sequence>
<comment type="similarity">
    <text evidence="5">Belongs to the lariat debranching enzyme family.</text>
</comment>
<reference evidence="14 15" key="1">
    <citation type="submission" date="2018-06" db="EMBL/GenBank/DDBJ databases">
        <title>Comparative genomics reveals the genomic features of Rhizophagus irregularis, R. cerebriforme, R. diaphanum and Gigaspora rosea, and their symbiotic lifestyle signature.</title>
        <authorList>
            <person name="Morin E."/>
            <person name="San Clemente H."/>
            <person name="Chen E.C.H."/>
            <person name="De La Providencia I."/>
            <person name="Hainaut M."/>
            <person name="Kuo A."/>
            <person name="Kohler A."/>
            <person name="Murat C."/>
            <person name="Tang N."/>
            <person name="Roy S."/>
            <person name="Loubradou J."/>
            <person name="Henrissat B."/>
            <person name="Grigoriev I.V."/>
            <person name="Corradi N."/>
            <person name="Roux C."/>
            <person name="Martin F.M."/>
        </authorList>
    </citation>
    <scope>NUCLEOTIDE SEQUENCE [LARGE SCALE GENOMIC DNA]</scope>
    <source>
        <strain evidence="14 15">DAOM 227022</strain>
    </source>
</reference>
<evidence type="ECO:0000256" key="4">
    <source>
        <dbReference type="ARBA" id="ARBA00004123"/>
    </source>
</evidence>
<comment type="cofactor">
    <cofactor evidence="2">
        <name>Zn(2+)</name>
        <dbReference type="ChEBI" id="CHEBI:29105"/>
    </cofactor>
</comment>
<evidence type="ECO:0000256" key="7">
    <source>
        <dbReference type="ARBA" id="ARBA00022723"/>
    </source>
</evidence>
<gene>
    <name evidence="14" type="ORF">C1645_753271</name>
</gene>
<dbReference type="InterPro" id="IPR007708">
    <property type="entry name" value="DBR1_C"/>
</dbReference>
<keyword evidence="15" id="KW-1185">Reference proteome</keyword>
<evidence type="ECO:0000256" key="6">
    <source>
        <dbReference type="ARBA" id="ARBA00022664"/>
    </source>
</evidence>
<protein>
    <submittedName>
        <fullName evidence="14">Lariat debranching enzyme, C-terminal domain-containing protein</fullName>
    </submittedName>
</protein>
<keyword evidence="10" id="KW-0408">Iron</keyword>
<dbReference type="CDD" id="cd00844">
    <property type="entry name" value="MPP_Dbr1_N"/>
    <property type="match status" value="1"/>
</dbReference>
<evidence type="ECO:0000256" key="10">
    <source>
        <dbReference type="ARBA" id="ARBA00023004"/>
    </source>
</evidence>
<dbReference type="FunFam" id="3.60.21.10:FF:000035">
    <property type="entry name" value="Lariat debranching enzyme"/>
    <property type="match status" value="1"/>
</dbReference>
<keyword evidence="12" id="KW-0539">Nucleus</keyword>
<evidence type="ECO:0000256" key="9">
    <source>
        <dbReference type="ARBA" id="ARBA00022833"/>
    </source>
</evidence>
<dbReference type="PANTHER" id="PTHR12849:SF0">
    <property type="entry name" value="LARIAT DEBRANCHING ENZYME"/>
    <property type="match status" value="1"/>
</dbReference>
<accession>A0A397TKS9</accession>
<dbReference type="STRING" id="658196.A0A397TKS9"/>
<dbReference type="Proteomes" id="UP000265703">
    <property type="component" value="Unassembled WGS sequence"/>
</dbReference>
<proteinExistence type="inferred from homology"/>
<name>A0A397TKS9_9GLOM</name>
<dbReference type="AlphaFoldDB" id="A0A397TKS9"/>
<dbReference type="SMART" id="SM01124">
    <property type="entry name" value="DBR1"/>
    <property type="match status" value="1"/>
</dbReference>
<evidence type="ECO:0000256" key="11">
    <source>
        <dbReference type="ARBA" id="ARBA00023211"/>
    </source>
</evidence>
<keyword evidence="9" id="KW-0862">Zinc</keyword>
<dbReference type="GO" id="GO:0008419">
    <property type="term" value="F:RNA lariat debranching enzyme activity"/>
    <property type="evidence" value="ECO:0007669"/>
    <property type="project" value="UniProtKB-ARBA"/>
</dbReference>
<dbReference type="Pfam" id="PF05011">
    <property type="entry name" value="DBR1"/>
    <property type="match status" value="1"/>
</dbReference>
<feature type="domain" description="Lariat debranching enzyme C-terminal" evidence="13">
    <location>
        <begin position="297"/>
        <end position="438"/>
    </location>
</feature>
<evidence type="ECO:0000313" key="14">
    <source>
        <dbReference type="EMBL" id="RIA97105.1"/>
    </source>
</evidence>
<dbReference type="Gene3D" id="3.60.21.10">
    <property type="match status" value="1"/>
</dbReference>
<evidence type="ECO:0000256" key="2">
    <source>
        <dbReference type="ARBA" id="ARBA00001947"/>
    </source>
</evidence>
<comment type="caution">
    <text evidence="14">The sequence shown here is derived from an EMBL/GenBank/DDBJ whole genome shotgun (WGS) entry which is preliminary data.</text>
</comment>
<evidence type="ECO:0000256" key="3">
    <source>
        <dbReference type="ARBA" id="ARBA00001954"/>
    </source>
</evidence>
<dbReference type="GO" id="GO:0000398">
    <property type="term" value="P:mRNA splicing, via spliceosome"/>
    <property type="evidence" value="ECO:0007669"/>
    <property type="project" value="TreeGrafter"/>
</dbReference>
<dbReference type="PANTHER" id="PTHR12849">
    <property type="entry name" value="RNA LARIAT DEBRANCHING ENZYME"/>
    <property type="match status" value="1"/>
</dbReference>
<evidence type="ECO:0000256" key="1">
    <source>
        <dbReference type="ARBA" id="ARBA00001936"/>
    </source>
</evidence>
<evidence type="ECO:0000256" key="5">
    <source>
        <dbReference type="ARBA" id="ARBA00006045"/>
    </source>
</evidence>
<dbReference type="GO" id="GO:0005634">
    <property type="term" value="C:nucleus"/>
    <property type="evidence" value="ECO:0007669"/>
    <property type="project" value="UniProtKB-SubCell"/>
</dbReference>
<organism evidence="14 15">
    <name type="scientific">Glomus cerebriforme</name>
    <dbReference type="NCBI Taxonomy" id="658196"/>
    <lineage>
        <taxon>Eukaryota</taxon>
        <taxon>Fungi</taxon>
        <taxon>Fungi incertae sedis</taxon>
        <taxon>Mucoromycota</taxon>
        <taxon>Glomeromycotina</taxon>
        <taxon>Glomeromycetes</taxon>
        <taxon>Glomerales</taxon>
        <taxon>Glomeraceae</taxon>
        <taxon>Glomus</taxon>
    </lineage>
</organism>
<dbReference type="OrthoDB" id="407609at2759"/>
<dbReference type="InterPro" id="IPR041816">
    <property type="entry name" value="Dbr1_N"/>
</dbReference>
<dbReference type="SUPFAM" id="SSF56300">
    <property type="entry name" value="Metallo-dependent phosphatases"/>
    <property type="match status" value="1"/>
</dbReference>
<comment type="cofactor">
    <cofactor evidence="1">
        <name>Mn(2+)</name>
        <dbReference type="ChEBI" id="CHEBI:29035"/>
    </cofactor>
</comment>
<dbReference type="InterPro" id="IPR029052">
    <property type="entry name" value="Metallo-depent_PP-like"/>
</dbReference>
<keyword evidence="6" id="KW-0507">mRNA processing</keyword>
<keyword evidence="11" id="KW-0464">Manganese</keyword>
<comment type="cofactor">
    <cofactor evidence="3">
        <name>Fe(2+)</name>
        <dbReference type="ChEBI" id="CHEBI:29033"/>
    </cofactor>
</comment>
<evidence type="ECO:0000256" key="8">
    <source>
        <dbReference type="ARBA" id="ARBA00022801"/>
    </source>
</evidence>
<keyword evidence="7" id="KW-0479">Metal-binding</keyword>
<evidence type="ECO:0000313" key="15">
    <source>
        <dbReference type="Proteomes" id="UP000265703"/>
    </source>
</evidence>
<comment type="subcellular location">
    <subcellularLocation>
        <location evidence="4">Nucleus</location>
    </subcellularLocation>
</comment>
<evidence type="ECO:0000256" key="12">
    <source>
        <dbReference type="ARBA" id="ARBA00023242"/>
    </source>
</evidence>
<dbReference type="InterPro" id="IPR004843">
    <property type="entry name" value="Calcineurin-like_PHP"/>
</dbReference>
<dbReference type="GO" id="GO:0046872">
    <property type="term" value="F:metal ion binding"/>
    <property type="evidence" value="ECO:0007669"/>
    <property type="project" value="UniProtKB-KW"/>
</dbReference>
<dbReference type="Pfam" id="PF00149">
    <property type="entry name" value="Metallophos"/>
    <property type="match status" value="1"/>
</dbReference>
<dbReference type="EMBL" id="QKYT01000034">
    <property type="protein sequence ID" value="RIA97105.1"/>
    <property type="molecule type" value="Genomic_DNA"/>
</dbReference>